<dbReference type="PROSITE" id="PS50048">
    <property type="entry name" value="ZN2_CY6_FUNGAL_2"/>
    <property type="match status" value="1"/>
</dbReference>
<dbReference type="GO" id="GO:0008270">
    <property type="term" value="F:zinc ion binding"/>
    <property type="evidence" value="ECO:0007669"/>
    <property type="project" value="InterPro"/>
</dbReference>
<organism evidence="8 9">
    <name type="scientific">Aspergillus eucalypticola (strain CBS 122712 / IBT 29274)</name>
    <dbReference type="NCBI Taxonomy" id="1448314"/>
    <lineage>
        <taxon>Eukaryota</taxon>
        <taxon>Fungi</taxon>
        <taxon>Dikarya</taxon>
        <taxon>Ascomycota</taxon>
        <taxon>Pezizomycotina</taxon>
        <taxon>Eurotiomycetes</taxon>
        <taxon>Eurotiomycetidae</taxon>
        <taxon>Eurotiales</taxon>
        <taxon>Aspergillaceae</taxon>
        <taxon>Aspergillus</taxon>
        <taxon>Aspergillus subgen. Circumdati</taxon>
    </lineage>
</organism>
<evidence type="ECO:0000256" key="4">
    <source>
        <dbReference type="ARBA" id="ARBA00023125"/>
    </source>
</evidence>
<dbReference type="OrthoDB" id="654211at2759"/>
<evidence type="ECO:0000256" key="6">
    <source>
        <dbReference type="ARBA" id="ARBA00023242"/>
    </source>
</evidence>
<dbReference type="GO" id="GO:0000981">
    <property type="term" value="F:DNA-binding transcription factor activity, RNA polymerase II-specific"/>
    <property type="evidence" value="ECO:0007669"/>
    <property type="project" value="InterPro"/>
</dbReference>
<accession>A0A317WA44</accession>
<comment type="caution">
    <text evidence="8">The sequence shown here is derived from an EMBL/GenBank/DDBJ whole genome shotgun (WGS) entry which is preliminary data.</text>
</comment>
<keyword evidence="9" id="KW-1185">Reference proteome</keyword>
<evidence type="ECO:0000256" key="3">
    <source>
        <dbReference type="ARBA" id="ARBA00023015"/>
    </source>
</evidence>
<gene>
    <name evidence="8" type="ORF">BO83DRAFT_405558</name>
</gene>
<keyword evidence="5" id="KW-0804">Transcription</keyword>
<evidence type="ECO:0000313" key="8">
    <source>
        <dbReference type="EMBL" id="PWY82745.1"/>
    </source>
</evidence>
<dbReference type="GeneID" id="37055774"/>
<evidence type="ECO:0000259" key="7">
    <source>
        <dbReference type="PROSITE" id="PS50048"/>
    </source>
</evidence>
<dbReference type="CDD" id="cd12148">
    <property type="entry name" value="fungal_TF_MHR"/>
    <property type="match status" value="1"/>
</dbReference>
<dbReference type="RefSeq" id="XP_025392408.1">
    <property type="nucleotide sequence ID" value="XM_025533812.1"/>
</dbReference>
<evidence type="ECO:0000256" key="1">
    <source>
        <dbReference type="ARBA" id="ARBA00022723"/>
    </source>
</evidence>
<dbReference type="GO" id="GO:0003677">
    <property type="term" value="F:DNA binding"/>
    <property type="evidence" value="ECO:0007669"/>
    <property type="project" value="UniProtKB-KW"/>
</dbReference>
<dbReference type="Pfam" id="PF00172">
    <property type="entry name" value="Zn_clus"/>
    <property type="match status" value="1"/>
</dbReference>
<dbReference type="InterPro" id="IPR007219">
    <property type="entry name" value="XnlR_reg_dom"/>
</dbReference>
<dbReference type="Proteomes" id="UP000246171">
    <property type="component" value="Unassembled WGS sequence"/>
</dbReference>
<dbReference type="CDD" id="cd00067">
    <property type="entry name" value="GAL4"/>
    <property type="match status" value="1"/>
</dbReference>
<dbReference type="EMBL" id="MSFU01000003">
    <property type="protein sequence ID" value="PWY82745.1"/>
    <property type="molecule type" value="Genomic_DNA"/>
</dbReference>
<keyword evidence="1" id="KW-0479">Metal-binding</keyword>
<proteinExistence type="predicted"/>
<evidence type="ECO:0000313" key="9">
    <source>
        <dbReference type="Proteomes" id="UP000246171"/>
    </source>
</evidence>
<dbReference type="InterPro" id="IPR036864">
    <property type="entry name" value="Zn2-C6_fun-type_DNA-bd_sf"/>
</dbReference>
<keyword evidence="6" id="KW-0539">Nucleus</keyword>
<dbReference type="InterPro" id="IPR001138">
    <property type="entry name" value="Zn2Cys6_DnaBD"/>
</dbReference>
<dbReference type="Pfam" id="PF04082">
    <property type="entry name" value="Fungal_trans"/>
    <property type="match status" value="1"/>
</dbReference>
<sequence>MKRVVNGPSEKLICPVCGEYQCITTFDLLLTTRDVLRRHLQRCGPKGDYQPPTQGKPGRKRKSCNACVTARVFCDGEVPCEACLQKGLNCSFSRTREESPRFPEASQAITRQLPEDINPSTEREPCYRPAKLSIPFLLHYTNVESESKYESLRLLSQCTGADPQVGCCAVDHQPGNSCFLTDPWERMFHSFIYTANLDPPCDSQISATYSFDHADLESTSAELLGIIACSEQQDALGQESLGINKARQLFTPFNIAKFIRAFFDNPFHTHYITPAAFRLNKASNLLVLTMVLLGAIYNNPYRSDDLATYSNITEHLVFEGPSFKKLLDGNRESLDFGDTLETLQAAMLVVILQSYKENPDSIRRIRLQRMPTIFTVIRLLELNKITNDCIPGVSDWGTYLLRESLVRVMAGIYLLDCYCVIFFRYPTLLRLDETAFEIPQRDDLFHSHNAAEWEELSLKDQKPHVSLRLRTVLRDFMRPEGQPPQHGEYSPNTIFGSFIVLSAIQCVLFDLLAMHTFMDDIRVFEPVERALDRWKIHWDSLCQGIEPSTAKRAGFIIHAAEFWCVAKALIKHPSAAWPEDSKDTLDTTQSFRRLVDRLMADDDTAKGV</sequence>
<evidence type="ECO:0000256" key="5">
    <source>
        <dbReference type="ARBA" id="ARBA00023163"/>
    </source>
</evidence>
<dbReference type="GO" id="GO:0006351">
    <property type="term" value="P:DNA-templated transcription"/>
    <property type="evidence" value="ECO:0007669"/>
    <property type="project" value="InterPro"/>
</dbReference>
<dbReference type="SUPFAM" id="SSF57701">
    <property type="entry name" value="Zn2/Cys6 DNA-binding domain"/>
    <property type="match status" value="1"/>
</dbReference>
<reference evidence="8" key="1">
    <citation type="submission" date="2016-12" db="EMBL/GenBank/DDBJ databases">
        <title>The genomes of Aspergillus section Nigri reveals drivers in fungal speciation.</title>
        <authorList>
            <consortium name="DOE Joint Genome Institute"/>
            <person name="Vesth T.C."/>
            <person name="Nybo J."/>
            <person name="Theobald S."/>
            <person name="Brandl J."/>
            <person name="Frisvad J.C."/>
            <person name="Nielsen K.F."/>
            <person name="Lyhne E.K."/>
            <person name="Kogle M.E."/>
            <person name="Kuo A."/>
            <person name="Riley R."/>
            <person name="Clum A."/>
            <person name="Nolan M."/>
            <person name="Lipzen A."/>
            <person name="Salamov A."/>
            <person name="Henrissat B."/>
            <person name="Wiebenga A."/>
            <person name="De vries R.P."/>
            <person name="Grigoriev I.V."/>
            <person name="Mortensen U.H."/>
            <person name="Andersen M.R."/>
            <person name="Baker S.E."/>
        </authorList>
    </citation>
    <scope>NUCLEOTIDE SEQUENCE</scope>
    <source>
        <strain evidence="8">CBS 122712</strain>
    </source>
</reference>
<dbReference type="Gene3D" id="4.10.240.10">
    <property type="entry name" value="Zn(2)-C6 fungal-type DNA-binding domain"/>
    <property type="match status" value="1"/>
</dbReference>
<protein>
    <recommendedName>
        <fullName evidence="7">Zn(2)-C6 fungal-type domain-containing protein</fullName>
    </recommendedName>
</protein>
<dbReference type="PANTHER" id="PTHR47660">
    <property type="entry name" value="TRANSCRIPTION FACTOR WITH C2H2 AND ZN(2)-CYS(6) DNA BINDING DOMAIN (EUROFUNG)-RELATED-RELATED"/>
    <property type="match status" value="1"/>
</dbReference>
<dbReference type="AlphaFoldDB" id="A0A317WA44"/>
<keyword evidence="3" id="KW-0805">Transcription regulation</keyword>
<keyword evidence="4" id="KW-0238">DNA-binding</keyword>
<dbReference type="VEuPathDB" id="FungiDB:BO83DRAFT_405558"/>
<keyword evidence="2" id="KW-0862">Zinc</keyword>
<dbReference type="GO" id="GO:0009893">
    <property type="term" value="P:positive regulation of metabolic process"/>
    <property type="evidence" value="ECO:0007669"/>
    <property type="project" value="UniProtKB-ARBA"/>
</dbReference>
<evidence type="ECO:0000256" key="2">
    <source>
        <dbReference type="ARBA" id="ARBA00022833"/>
    </source>
</evidence>
<name>A0A317WA44_ASPEC</name>
<feature type="domain" description="Zn(2)-C6 fungal-type" evidence="7">
    <location>
        <begin position="63"/>
        <end position="92"/>
    </location>
</feature>